<comment type="caution">
    <text evidence="2">The sequence shown here is derived from an EMBL/GenBank/DDBJ whole genome shotgun (WGS) entry which is preliminary data.</text>
</comment>
<keyword evidence="3" id="KW-1185">Reference proteome</keyword>
<accession>A0ABN9WGK7</accession>
<gene>
    <name evidence="2" type="ORF">PCOR1329_LOCUS66116</name>
</gene>
<name>A0ABN9WGK7_9DINO</name>
<protein>
    <submittedName>
        <fullName evidence="2">Uncharacterized protein</fullName>
    </submittedName>
</protein>
<evidence type="ECO:0000313" key="3">
    <source>
        <dbReference type="Proteomes" id="UP001189429"/>
    </source>
</evidence>
<dbReference type="Proteomes" id="UP001189429">
    <property type="component" value="Unassembled WGS sequence"/>
</dbReference>
<feature type="non-terminal residue" evidence="2">
    <location>
        <position position="148"/>
    </location>
</feature>
<organism evidence="2 3">
    <name type="scientific">Prorocentrum cordatum</name>
    <dbReference type="NCBI Taxonomy" id="2364126"/>
    <lineage>
        <taxon>Eukaryota</taxon>
        <taxon>Sar</taxon>
        <taxon>Alveolata</taxon>
        <taxon>Dinophyceae</taxon>
        <taxon>Prorocentrales</taxon>
        <taxon>Prorocentraceae</taxon>
        <taxon>Prorocentrum</taxon>
    </lineage>
</organism>
<feature type="compositionally biased region" description="Low complexity" evidence="1">
    <location>
        <begin position="1"/>
        <end position="28"/>
    </location>
</feature>
<reference evidence="2" key="1">
    <citation type="submission" date="2023-10" db="EMBL/GenBank/DDBJ databases">
        <authorList>
            <person name="Chen Y."/>
            <person name="Shah S."/>
            <person name="Dougan E. K."/>
            <person name="Thang M."/>
            <person name="Chan C."/>
        </authorList>
    </citation>
    <scope>NUCLEOTIDE SEQUENCE [LARGE SCALE GENOMIC DNA]</scope>
</reference>
<evidence type="ECO:0000313" key="2">
    <source>
        <dbReference type="EMBL" id="CAK0884072.1"/>
    </source>
</evidence>
<proteinExistence type="predicted"/>
<dbReference type="EMBL" id="CAUYUJ010018501">
    <property type="protein sequence ID" value="CAK0884072.1"/>
    <property type="molecule type" value="Genomic_DNA"/>
</dbReference>
<feature type="region of interest" description="Disordered" evidence="1">
    <location>
        <begin position="1"/>
        <end position="86"/>
    </location>
</feature>
<feature type="compositionally biased region" description="Low complexity" evidence="1">
    <location>
        <begin position="47"/>
        <end position="75"/>
    </location>
</feature>
<sequence length="148" mass="14364">MAGPSSLSWPSSSSLSSSSLSNPGSSKPSDTERLSVGPRPEPVVQIAVGAGAGQRSAAQGGLAAHGAAAARAAAGAGVGEQDPTKLPKAAHVAATVTMALLSAQPKPRASTAWPPRGAHGGGCMAAQCGPVRGALARACARVRRVSAP</sequence>
<evidence type="ECO:0000256" key="1">
    <source>
        <dbReference type="SAM" id="MobiDB-lite"/>
    </source>
</evidence>